<sequence length="136" mass="14364">MRLPIRAAVAGCGAVVALAAGVPAASAETTETTEPTTPTYAPVTLSPEESQHLCADVLPKMLDHRAKLTARINGDANTKGSVAWLRARADAQRAKGHTKAADQLVVRADRRAGRLDDLKSAQDRLNAFKTAHCVAK</sequence>
<evidence type="ECO:0000256" key="1">
    <source>
        <dbReference type="SAM" id="MobiDB-lite"/>
    </source>
</evidence>
<organism evidence="3 4">
    <name type="scientific">Amycolatopsis bartoniae</name>
    <dbReference type="NCBI Taxonomy" id="941986"/>
    <lineage>
        <taxon>Bacteria</taxon>
        <taxon>Bacillati</taxon>
        <taxon>Actinomycetota</taxon>
        <taxon>Actinomycetes</taxon>
        <taxon>Pseudonocardiales</taxon>
        <taxon>Pseudonocardiaceae</taxon>
        <taxon>Amycolatopsis</taxon>
    </lineage>
</organism>
<evidence type="ECO:0008006" key="5">
    <source>
        <dbReference type="Google" id="ProtNLM"/>
    </source>
</evidence>
<evidence type="ECO:0000313" key="4">
    <source>
        <dbReference type="Proteomes" id="UP000658656"/>
    </source>
</evidence>
<feature type="chain" id="PRO_5034365704" description="Secreted protein" evidence="2">
    <location>
        <begin position="28"/>
        <end position="136"/>
    </location>
</feature>
<comment type="caution">
    <text evidence="3">The sequence shown here is derived from an EMBL/GenBank/DDBJ whole genome shotgun (WGS) entry which is preliminary data.</text>
</comment>
<keyword evidence="4" id="KW-1185">Reference proteome</keyword>
<feature type="signal peptide" evidence="2">
    <location>
        <begin position="1"/>
        <end position="27"/>
    </location>
</feature>
<dbReference type="AlphaFoldDB" id="A0A8H9MBU2"/>
<reference evidence="3" key="1">
    <citation type="journal article" date="2014" name="Int. J. Syst. Evol. Microbiol.">
        <title>Complete genome sequence of Corynebacterium casei LMG S-19264T (=DSM 44701T), isolated from a smear-ripened cheese.</title>
        <authorList>
            <consortium name="US DOE Joint Genome Institute (JGI-PGF)"/>
            <person name="Walter F."/>
            <person name="Albersmeier A."/>
            <person name="Kalinowski J."/>
            <person name="Ruckert C."/>
        </authorList>
    </citation>
    <scope>NUCLEOTIDE SEQUENCE</scope>
    <source>
        <strain evidence="3">CGMCC 4.7679</strain>
    </source>
</reference>
<dbReference type="EMBL" id="BNAV01000002">
    <property type="protein sequence ID" value="GHF48247.1"/>
    <property type="molecule type" value="Genomic_DNA"/>
</dbReference>
<dbReference type="OrthoDB" id="3696905at2"/>
<proteinExistence type="predicted"/>
<dbReference type="Proteomes" id="UP000658656">
    <property type="component" value="Unassembled WGS sequence"/>
</dbReference>
<name>A0A8H9MBU2_9PSEU</name>
<reference evidence="3" key="2">
    <citation type="submission" date="2020-09" db="EMBL/GenBank/DDBJ databases">
        <authorList>
            <person name="Sun Q."/>
            <person name="Zhou Y."/>
        </authorList>
    </citation>
    <scope>NUCLEOTIDE SEQUENCE</scope>
    <source>
        <strain evidence="3">CGMCC 4.7679</strain>
    </source>
</reference>
<feature type="region of interest" description="Disordered" evidence="1">
    <location>
        <begin position="25"/>
        <end position="44"/>
    </location>
</feature>
<keyword evidence="2" id="KW-0732">Signal</keyword>
<accession>A0A8H9MBU2</accession>
<dbReference type="RefSeq" id="WP_145938576.1">
    <property type="nucleotide sequence ID" value="NZ_BNAV01000002.1"/>
</dbReference>
<evidence type="ECO:0000313" key="3">
    <source>
        <dbReference type="EMBL" id="GHF48247.1"/>
    </source>
</evidence>
<evidence type="ECO:0000256" key="2">
    <source>
        <dbReference type="SAM" id="SignalP"/>
    </source>
</evidence>
<gene>
    <name evidence="3" type="ORF">GCM10017566_21960</name>
</gene>
<protein>
    <recommendedName>
        <fullName evidence="5">Secreted protein</fullName>
    </recommendedName>
</protein>